<dbReference type="InterPro" id="IPR023214">
    <property type="entry name" value="HAD_sf"/>
</dbReference>
<proteinExistence type="predicted"/>
<comment type="caution">
    <text evidence="1">The sequence shown here is derived from an EMBL/GenBank/DDBJ whole genome shotgun (WGS) entry which is preliminary data.</text>
</comment>
<dbReference type="GO" id="GO:0005737">
    <property type="term" value="C:cytoplasm"/>
    <property type="evidence" value="ECO:0007669"/>
    <property type="project" value="TreeGrafter"/>
</dbReference>
<dbReference type="PANTHER" id="PTHR19288:SF90">
    <property type="entry name" value="OS08G0542600 PROTEIN"/>
    <property type="match status" value="1"/>
</dbReference>
<dbReference type="RefSeq" id="WP_108915464.1">
    <property type="nucleotide sequence ID" value="NZ_BGJY01000001.1"/>
</dbReference>
<dbReference type="GO" id="GO:0016791">
    <property type="term" value="F:phosphatase activity"/>
    <property type="evidence" value="ECO:0007669"/>
    <property type="project" value="TreeGrafter"/>
</dbReference>
<dbReference type="Pfam" id="PF13344">
    <property type="entry name" value="Hydrolase_6"/>
    <property type="match status" value="1"/>
</dbReference>
<dbReference type="NCBIfam" id="TIGR01459">
    <property type="entry name" value="HAD-SF-IIA-hyp4"/>
    <property type="match status" value="1"/>
</dbReference>
<dbReference type="AlphaFoldDB" id="A0A2U1SW00"/>
<dbReference type="Gene3D" id="3.40.50.1000">
    <property type="entry name" value="HAD superfamily/HAD-like"/>
    <property type="match status" value="2"/>
</dbReference>
<dbReference type="InterPro" id="IPR006357">
    <property type="entry name" value="HAD-SF_hydro_IIA"/>
</dbReference>
<dbReference type="Proteomes" id="UP000245137">
    <property type="component" value="Unassembled WGS sequence"/>
</dbReference>
<accession>A0A2U1SW00</accession>
<protein>
    <submittedName>
        <fullName evidence="1">TIGR01459 family HAD-type hydrolase</fullName>
    </submittedName>
</protein>
<dbReference type="EMBL" id="PUIV01000001">
    <property type="protein sequence ID" value="PWB95790.1"/>
    <property type="molecule type" value="Genomic_DNA"/>
</dbReference>
<organism evidence="1 3">
    <name type="scientific">Methylosinus sporium</name>
    <dbReference type="NCBI Taxonomy" id="428"/>
    <lineage>
        <taxon>Bacteria</taxon>
        <taxon>Pseudomonadati</taxon>
        <taxon>Pseudomonadota</taxon>
        <taxon>Alphaproteobacteria</taxon>
        <taxon>Hyphomicrobiales</taxon>
        <taxon>Methylocystaceae</taxon>
        <taxon>Methylosinus</taxon>
    </lineage>
</organism>
<dbReference type="Proteomes" id="UP000316781">
    <property type="component" value="Unassembled WGS sequence"/>
</dbReference>
<dbReference type="Pfam" id="PF13242">
    <property type="entry name" value="Hydrolase_like"/>
    <property type="match status" value="1"/>
</dbReference>
<dbReference type="InterPro" id="IPR006356">
    <property type="entry name" value="HAD-SF_hydro_IIA_hyp3"/>
</dbReference>
<dbReference type="NCBIfam" id="TIGR01460">
    <property type="entry name" value="HAD-SF-IIA"/>
    <property type="match status" value="1"/>
</dbReference>
<dbReference type="SUPFAM" id="SSF56784">
    <property type="entry name" value="HAD-like"/>
    <property type="match status" value="1"/>
</dbReference>
<evidence type="ECO:0000313" key="4">
    <source>
        <dbReference type="Proteomes" id="UP000316781"/>
    </source>
</evidence>
<reference evidence="1 3" key="1">
    <citation type="journal article" date="2018" name="Appl. Microbiol. Biotechnol.">
        <title>Co-cultivation of the strictly anaerobic methanogen Methanosarcina barkeri with aerobic methanotrophs in an oxygen-limited membrane bioreactor.</title>
        <authorList>
            <person name="In 't Zandt M.H."/>
            <person name="van den Bosch T.J.M."/>
            <person name="Rijkers R."/>
            <person name="van Kessel M.A.H.J."/>
            <person name="Jetten M.S.M."/>
            <person name="Welte C.U."/>
        </authorList>
    </citation>
    <scope>NUCLEOTIDE SEQUENCE [LARGE SCALE GENOMIC DNA]</scope>
    <source>
        <strain evidence="1 3">DSM 17706</strain>
    </source>
</reference>
<keyword evidence="1" id="KW-0378">Hydrolase</keyword>
<reference evidence="2 4" key="3">
    <citation type="submission" date="2019-07" db="EMBL/GenBank/DDBJ databases">
        <title>Ln-dependent methylotrophs.</title>
        <authorList>
            <person name="Tani A."/>
        </authorList>
    </citation>
    <scope>NUCLEOTIDE SEQUENCE [LARGE SCALE GENOMIC DNA]</scope>
    <source>
        <strain evidence="2 4">SM89A</strain>
    </source>
</reference>
<reference evidence="1" key="2">
    <citation type="submission" date="2018-02" db="EMBL/GenBank/DDBJ databases">
        <authorList>
            <person name="Cohen D.B."/>
            <person name="Kent A.D."/>
        </authorList>
    </citation>
    <scope>NUCLEOTIDE SEQUENCE</scope>
    <source>
        <strain evidence="1">DSM 17706</strain>
    </source>
</reference>
<dbReference type="PANTHER" id="PTHR19288">
    <property type="entry name" value="4-NITROPHENYLPHOSPHATASE-RELATED"/>
    <property type="match status" value="1"/>
</dbReference>
<evidence type="ECO:0000313" key="1">
    <source>
        <dbReference type="EMBL" id="PWB95790.1"/>
    </source>
</evidence>
<dbReference type="OrthoDB" id="9791073at2"/>
<dbReference type="CDD" id="cd07525">
    <property type="entry name" value="HAD_like"/>
    <property type="match status" value="1"/>
</dbReference>
<dbReference type="EMBL" id="VJMF01000040">
    <property type="protein sequence ID" value="TRL33863.1"/>
    <property type="molecule type" value="Genomic_DNA"/>
</dbReference>
<gene>
    <name evidence="1" type="ORF">C5689_01445</name>
    <name evidence="2" type="ORF">FM996_09995</name>
</gene>
<evidence type="ECO:0000313" key="3">
    <source>
        <dbReference type="Proteomes" id="UP000245137"/>
    </source>
</evidence>
<keyword evidence="3" id="KW-1185">Reference proteome</keyword>
<name>A0A2U1SW00_METSR</name>
<sequence length="292" mass="31206">MSIPQISGLSQLADRYDAILCDVWGVLIDGRSHFPAAAAALEKFRARGGRVALVTNASRPSEEVGRQLDGLGLPRVAYDDLVSAGQLTLEQMVVREGEACHHLGPPRDNGLFEAADRLLGGKFRRVPLEDADYVVCTGLIDERRETPDDYLKTLEYMRERGLPMLCANPDIVVGIAGELVYCAGALAERYAALGGEVVMAGKPHPPIYAAALGRIAALAGEAPARVLAIGDGVATDLLGASRAGLDSLFLTEGVHRDELYPPPERRLDVAAMEALLARAGVKPVAFAPFLVW</sequence>
<dbReference type="InterPro" id="IPR036412">
    <property type="entry name" value="HAD-like_sf"/>
</dbReference>
<evidence type="ECO:0000313" key="2">
    <source>
        <dbReference type="EMBL" id="TRL33863.1"/>
    </source>
</evidence>